<dbReference type="InterPro" id="IPR003054">
    <property type="entry name" value="Keratin_II"/>
</dbReference>
<dbReference type="InterPro" id="IPR032444">
    <property type="entry name" value="Keratin_2_head"/>
</dbReference>
<evidence type="ECO:0000256" key="4">
    <source>
        <dbReference type="SAM" id="MobiDB-lite"/>
    </source>
</evidence>
<dbReference type="Proteomes" id="UP000694396">
    <property type="component" value="Unplaced"/>
</dbReference>
<sequence>MRRYFSRYGDGNFSSSSAHCGTLSGGDGRFGGFGHGYGSRSLHNLGGFRNVYTGGSYGGEGVRYGRCLGFGGWRQPERGFGGRGYFVAGFQSGATGLGGTYRGGSGREVLRGGLGVGEQGAGQGLGQAGVLRGIEEVHVNTNLLRPIQLQVDPEFQRVCSDEREQIKALNNKFASFIEKVQCLERQNQALLAKWELLQQQSSGPEESRNINSFFQSYVTNLQRQLETLQSQKEQLDPEAYNMLQLVEDYKNSIWINKMQIFQWFLIFLQELDSAYMGKMEFDVRLDILRQQLEFLRCLYEAELSQLQTVVGNTDVILSMDNHRDLNMDGIIEEVRQEYEGIAHRSTAEVDAMYRGRVSGHQGNRNADLLVGKETKNVHREIQELARQIQRLQPEIEIARKRVNLQDSIKDAEHRGSSAIRDGQEKLQELENALQQARDDLSQLVRDYQELLNMKLGLDIEIAMYRSLLEEEENRWGQNPSWVEHPDKAEATGIFGGIKSVKGTISSDGAGGSRIKGPISGGGKGGSSGGSTSGGGGSISGGGKGYGGGGSSGSGGSMSKGSSSISGGGGSSSCGGGSGYGGGKGSGYGGGSSSGSGGSICGGGSSSGGGGS</sequence>
<evidence type="ECO:0000313" key="6">
    <source>
        <dbReference type="Ensembl" id="ENSCRFP00000010835.1"/>
    </source>
</evidence>
<feature type="coiled-coil region" evidence="3">
    <location>
        <begin position="381"/>
        <end position="453"/>
    </location>
</feature>
<dbReference type="Pfam" id="PF16208">
    <property type="entry name" value="Keratin_2_head"/>
    <property type="match status" value="1"/>
</dbReference>
<keyword evidence="1" id="KW-0403">Intermediate filament</keyword>
<dbReference type="SMART" id="SM01391">
    <property type="entry name" value="Filament"/>
    <property type="match status" value="1"/>
</dbReference>
<evidence type="ECO:0000259" key="5">
    <source>
        <dbReference type="PROSITE" id="PS51842"/>
    </source>
</evidence>
<keyword evidence="2 3" id="KW-0175">Coiled coil</keyword>
<dbReference type="GO" id="GO:0005615">
    <property type="term" value="C:extracellular space"/>
    <property type="evidence" value="ECO:0007669"/>
    <property type="project" value="TreeGrafter"/>
</dbReference>
<evidence type="ECO:0000313" key="7">
    <source>
        <dbReference type="Proteomes" id="UP000694396"/>
    </source>
</evidence>
<feature type="domain" description="IF rod" evidence="5">
    <location>
        <begin position="162"/>
        <end position="475"/>
    </location>
</feature>
<name>A0A8C3XCH7_9PASS</name>
<evidence type="ECO:0000256" key="2">
    <source>
        <dbReference type="ARBA" id="ARBA00023054"/>
    </source>
</evidence>
<protein>
    <recommendedName>
        <fullName evidence="5">IF rod domain-containing protein</fullName>
    </recommendedName>
</protein>
<feature type="compositionally biased region" description="Gly residues" evidence="4">
    <location>
        <begin position="508"/>
        <end position="557"/>
    </location>
</feature>
<dbReference type="GO" id="GO:0031424">
    <property type="term" value="P:keratinization"/>
    <property type="evidence" value="ECO:0007669"/>
    <property type="project" value="TreeGrafter"/>
</dbReference>
<dbReference type="Pfam" id="PF00038">
    <property type="entry name" value="Filament"/>
    <property type="match status" value="1"/>
</dbReference>
<dbReference type="PANTHER" id="PTHR45616">
    <property type="entry name" value="GATA-TYPE DOMAIN-CONTAINING PROTEIN"/>
    <property type="match status" value="1"/>
</dbReference>
<reference evidence="6" key="2">
    <citation type="submission" date="2025-09" db="UniProtKB">
        <authorList>
            <consortium name="Ensembl"/>
        </authorList>
    </citation>
    <scope>IDENTIFICATION</scope>
</reference>
<dbReference type="PRINTS" id="PR01276">
    <property type="entry name" value="TYPE2KERATIN"/>
</dbReference>
<dbReference type="InterPro" id="IPR039008">
    <property type="entry name" value="IF_rod_dom"/>
</dbReference>
<evidence type="ECO:0000256" key="1">
    <source>
        <dbReference type="ARBA" id="ARBA00022754"/>
    </source>
</evidence>
<feature type="region of interest" description="Disordered" evidence="4">
    <location>
        <begin position="504"/>
        <end position="611"/>
    </location>
</feature>
<dbReference type="GO" id="GO:0045095">
    <property type="term" value="C:keratin filament"/>
    <property type="evidence" value="ECO:0007669"/>
    <property type="project" value="InterPro"/>
</dbReference>
<feature type="compositionally biased region" description="Gly residues" evidence="4">
    <location>
        <begin position="565"/>
        <end position="611"/>
    </location>
</feature>
<organism evidence="6 7">
    <name type="scientific">Cyanoderma ruficeps</name>
    <name type="common">rufous-capped babbler</name>
    <dbReference type="NCBI Taxonomy" id="181631"/>
    <lineage>
        <taxon>Eukaryota</taxon>
        <taxon>Metazoa</taxon>
        <taxon>Chordata</taxon>
        <taxon>Craniata</taxon>
        <taxon>Vertebrata</taxon>
        <taxon>Euteleostomi</taxon>
        <taxon>Archelosauria</taxon>
        <taxon>Archosauria</taxon>
        <taxon>Dinosauria</taxon>
        <taxon>Saurischia</taxon>
        <taxon>Theropoda</taxon>
        <taxon>Coelurosauria</taxon>
        <taxon>Aves</taxon>
        <taxon>Neognathae</taxon>
        <taxon>Neoaves</taxon>
        <taxon>Telluraves</taxon>
        <taxon>Australaves</taxon>
        <taxon>Passeriformes</taxon>
        <taxon>Sylvioidea</taxon>
        <taxon>Timaliidae</taxon>
        <taxon>Cyanoderma</taxon>
    </lineage>
</organism>
<feature type="coiled-coil region" evidence="3">
    <location>
        <begin position="166"/>
        <end position="238"/>
    </location>
</feature>
<keyword evidence="7" id="KW-1185">Reference proteome</keyword>
<dbReference type="Gene3D" id="1.20.5.1160">
    <property type="entry name" value="Vasodilator-stimulated phosphoprotein"/>
    <property type="match status" value="1"/>
</dbReference>
<evidence type="ECO:0000256" key="3">
    <source>
        <dbReference type="SAM" id="Coils"/>
    </source>
</evidence>
<dbReference type="GO" id="GO:0045109">
    <property type="term" value="P:intermediate filament organization"/>
    <property type="evidence" value="ECO:0007669"/>
    <property type="project" value="TreeGrafter"/>
</dbReference>
<dbReference type="SUPFAM" id="SSF64593">
    <property type="entry name" value="Intermediate filament protein, coiled coil region"/>
    <property type="match status" value="2"/>
</dbReference>
<dbReference type="PROSITE" id="PS51842">
    <property type="entry name" value="IF_ROD_2"/>
    <property type="match status" value="1"/>
</dbReference>
<reference evidence="6" key="1">
    <citation type="submission" date="2025-08" db="UniProtKB">
        <authorList>
            <consortium name="Ensembl"/>
        </authorList>
    </citation>
    <scope>IDENTIFICATION</scope>
</reference>
<dbReference type="Ensembl" id="ENSCRFT00000011215.1">
    <property type="protein sequence ID" value="ENSCRFP00000010835.1"/>
    <property type="gene ID" value="ENSCRFG00000008453.1"/>
</dbReference>
<accession>A0A8C3XCH7</accession>
<dbReference type="GO" id="GO:0030280">
    <property type="term" value="F:structural constituent of skin epidermis"/>
    <property type="evidence" value="ECO:0007669"/>
    <property type="project" value="TreeGrafter"/>
</dbReference>
<proteinExistence type="predicted"/>
<dbReference type="Gene3D" id="1.20.5.500">
    <property type="entry name" value="Single helix bin"/>
    <property type="match status" value="1"/>
</dbReference>
<dbReference type="PANTHER" id="PTHR45616:SF39">
    <property type="entry name" value="KERATIN, TYPE II CYTOSKELETAL 6A-RELATED"/>
    <property type="match status" value="1"/>
</dbReference>
<dbReference type="AlphaFoldDB" id="A0A8C3XCH7"/>
<dbReference type="Gene3D" id="1.20.5.170">
    <property type="match status" value="1"/>
</dbReference>